<evidence type="ECO:0000313" key="3">
    <source>
        <dbReference type="Proteomes" id="UP000604825"/>
    </source>
</evidence>
<evidence type="ECO:0000313" key="2">
    <source>
        <dbReference type="EMBL" id="CAD6340855.1"/>
    </source>
</evidence>
<protein>
    <recommendedName>
        <fullName evidence="1">Protein kinase domain-containing protein</fullName>
    </recommendedName>
</protein>
<dbReference type="AlphaFoldDB" id="A0A811SFA3"/>
<proteinExistence type="predicted"/>
<dbReference type="PANTHER" id="PTHR27006:SF620">
    <property type="entry name" value="PROTEIN KINASE DOMAIN-CONTAINING PROTEIN"/>
    <property type="match status" value="1"/>
</dbReference>
<name>A0A811SFA3_9POAL</name>
<dbReference type="EMBL" id="CAJGYO010000082">
    <property type="protein sequence ID" value="CAD6340855.1"/>
    <property type="molecule type" value="Genomic_DNA"/>
</dbReference>
<dbReference type="SUPFAM" id="SSF56112">
    <property type="entry name" value="Protein kinase-like (PK-like)"/>
    <property type="match status" value="1"/>
</dbReference>
<organism evidence="2 3">
    <name type="scientific">Miscanthus lutarioriparius</name>
    <dbReference type="NCBI Taxonomy" id="422564"/>
    <lineage>
        <taxon>Eukaryota</taxon>
        <taxon>Viridiplantae</taxon>
        <taxon>Streptophyta</taxon>
        <taxon>Embryophyta</taxon>
        <taxon>Tracheophyta</taxon>
        <taxon>Spermatophyta</taxon>
        <taxon>Magnoliopsida</taxon>
        <taxon>Liliopsida</taxon>
        <taxon>Poales</taxon>
        <taxon>Poaceae</taxon>
        <taxon>PACMAD clade</taxon>
        <taxon>Panicoideae</taxon>
        <taxon>Andropogonodae</taxon>
        <taxon>Andropogoneae</taxon>
        <taxon>Saccharinae</taxon>
        <taxon>Miscanthus</taxon>
    </lineage>
</organism>
<accession>A0A811SFA3</accession>
<dbReference type="Pfam" id="PF07714">
    <property type="entry name" value="PK_Tyr_Ser-Thr"/>
    <property type="match status" value="1"/>
</dbReference>
<dbReference type="PANTHER" id="PTHR27006">
    <property type="entry name" value="PROMASTIGOTE SURFACE ANTIGEN PROTEIN PSA"/>
    <property type="match status" value="1"/>
</dbReference>
<keyword evidence="3" id="KW-1185">Reference proteome</keyword>
<dbReference type="InterPro" id="IPR001245">
    <property type="entry name" value="Ser-Thr/Tyr_kinase_cat_dom"/>
</dbReference>
<comment type="caution">
    <text evidence="2">The sequence shown here is derived from an EMBL/GenBank/DDBJ whole genome shotgun (WGS) entry which is preliminary data.</text>
</comment>
<dbReference type="Proteomes" id="UP000604825">
    <property type="component" value="Unassembled WGS sequence"/>
</dbReference>
<dbReference type="PROSITE" id="PS50011">
    <property type="entry name" value="PROTEIN_KINASE_DOM"/>
    <property type="match status" value="1"/>
</dbReference>
<evidence type="ECO:0000259" key="1">
    <source>
        <dbReference type="PROSITE" id="PS50011"/>
    </source>
</evidence>
<reference evidence="2" key="1">
    <citation type="submission" date="2020-10" db="EMBL/GenBank/DDBJ databases">
        <authorList>
            <person name="Han B."/>
            <person name="Lu T."/>
            <person name="Zhao Q."/>
            <person name="Huang X."/>
            <person name="Zhao Y."/>
        </authorList>
    </citation>
    <scope>NUCLEOTIDE SEQUENCE</scope>
</reference>
<dbReference type="InterPro" id="IPR000719">
    <property type="entry name" value="Prot_kinase_dom"/>
</dbReference>
<dbReference type="GO" id="GO:0004672">
    <property type="term" value="F:protein kinase activity"/>
    <property type="evidence" value="ECO:0007669"/>
    <property type="project" value="InterPro"/>
</dbReference>
<dbReference type="Gene3D" id="1.10.510.10">
    <property type="entry name" value="Transferase(Phosphotransferase) domain 1"/>
    <property type="match status" value="1"/>
</dbReference>
<gene>
    <name evidence="2" type="ORF">NCGR_LOCUS64953</name>
</gene>
<dbReference type="InterPro" id="IPR011009">
    <property type="entry name" value="Kinase-like_dom_sf"/>
</dbReference>
<dbReference type="GO" id="GO:0005524">
    <property type="term" value="F:ATP binding"/>
    <property type="evidence" value="ECO:0007669"/>
    <property type="project" value="InterPro"/>
</dbReference>
<sequence length="114" mass="12955">MAPEYVSDGLLSIKSDVFSFGVLLLEIISGKRSSGFQHNGEFYNLLEYAWELWKDRRSNEFIDQSFGDDDEMEELMKYLAVALLCVQEKTIDRPTMPDVVAILSSDGITLPEPK</sequence>
<feature type="domain" description="Protein kinase" evidence="1">
    <location>
        <begin position="1"/>
        <end position="108"/>
    </location>
</feature>
<dbReference type="OrthoDB" id="4062651at2759"/>